<evidence type="ECO:0000256" key="4">
    <source>
        <dbReference type="SAM" id="SignalP"/>
    </source>
</evidence>
<feature type="chain" id="PRO_5007593287" evidence="4">
    <location>
        <begin position="22"/>
        <end position="979"/>
    </location>
</feature>
<sequence length="979" mass="106805">MVSFGYIFILLFVFCTQTINGQYTTKTIGGYPLGGCLAYDSDYFYSNSYNGAQNFMIKFNIADYFNSSVVSLNPVGSLALPSQSQDFPQLMYTKPNATGTNYLFTFSRYNILKILGTTSNSLGAINYWAPTLPPFLAVLSNFYIISIETSGGSDYRMILFDFSAPTPVYKNQIQLSSTYSPPTSNVMINENTQTGYFAAAGGIVKFSYSNNLFSSLNLWTAAANTTTSTAIMTNDNIYYCSSTATDVTLRAFKISSQNASQDLLNAPVTGGIPYYENLTVTNSLPITAYDSQLDIVLYLMPSNINGNISYSLWVINDVASTRIFTKTVIENLPAPLSTQPIIQFTGMAQLTIFRDGPTKQYASYMAVGNKMVTIPYESFCANDCNGKGFCSNLTCSCFVPSYGTECQYENPTITSVNQIIYKSGNNITISGTNFYVPTVTIGTSACTISSFSLTEIICTVGQDFAYSTNYYTLKVTVNNGAKSVLFSSSYSFLMPTITDYSQNGLVVYILGQNFYNTSYTIASTPAITASWESSNKLLLNVPKDFQSGAITLFCAICPTLPPLSLNLDLILESVEPTTILYVPTPVTFSIWFYNAGENVTINQGPTKTFSVAPDQNKMFHMNSALDSVTVPSNRYFFATSNQVFSNQIQYNYSTPIIDSANQKNRTTVEVVTSFMGIDATNLQVYFNEDQDLNATPILGDVEGIKSGWYVPIPLGSLSGIITFAIQNYIFDKNLELSPVIDTVEPMPSVGDGGIITISGVYIPNNFYLNGTWSNTIELGCDSLEDNSKYECEVPAGTGYFTVSVILGSLSDTYEYQFQNPVITSIEPNITKLSTASNVTITGDQFADVDLVVSIGGRNCENITVVDITRIECQWVSPSSKPANTLLEVLVSVDSLIGKSNLVQLHLDCPKGSNDQQCSGQGQCQITTGVCECKSGFKGDSCGEEDKDSSESLSSSPITSQPTLSLITLILFAIFLFNTL</sequence>
<keyword evidence="3" id="KW-1015">Disulfide bond</keyword>
<accession>A0A151ZEQ3</accession>
<reference evidence="6 7" key="1">
    <citation type="submission" date="2015-12" db="EMBL/GenBank/DDBJ databases">
        <title>Dictyostelia acquired genes for synthesis and detection of signals that induce cell-type specialization by lateral gene transfer from prokaryotes.</title>
        <authorList>
            <person name="Gloeckner G."/>
            <person name="Schaap P."/>
        </authorList>
    </citation>
    <scope>NUCLEOTIDE SEQUENCE [LARGE SCALE GENOMIC DNA]</scope>
    <source>
        <strain evidence="6 7">TK</strain>
    </source>
</reference>
<evidence type="ECO:0000313" key="7">
    <source>
        <dbReference type="Proteomes" id="UP000076078"/>
    </source>
</evidence>
<dbReference type="PROSITE" id="PS01186">
    <property type="entry name" value="EGF_2"/>
    <property type="match status" value="1"/>
</dbReference>
<dbReference type="Pfam" id="PF01833">
    <property type="entry name" value="TIG"/>
    <property type="match status" value="2"/>
</dbReference>
<keyword evidence="3" id="KW-0245">EGF-like domain</keyword>
<dbReference type="SUPFAM" id="SSF81296">
    <property type="entry name" value="E set domains"/>
    <property type="match status" value="2"/>
</dbReference>
<dbReference type="Proteomes" id="UP000076078">
    <property type="component" value="Unassembled WGS sequence"/>
</dbReference>
<dbReference type="STRING" id="361077.A0A151ZEQ3"/>
<keyword evidence="2" id="KW-0325">Glycoprotein</keyword>
<dbReference type="InterPro" id="IPR013783">
    <property type="entry name" value="Ig-like_fold"/>
</dbReference>
<evidence type="ECO:0000256" key="1">
    <source>
        <dbReference type="ARBA" id="ARBA00022729"/>
    </source>
</evidence>
<dbReference type="PANTHER" id="PTHR31341">
    <property type="entry name" value="IPT/TIG DOMAIN-CONTAINING PROTEIN-RELATED-RELATED"/>
    <property type="match status" value="1"/>
</dbReference>
<organism evidence="6 7">
    <name type="scientific">Tieghemostelium lacteum</name>
    <name type="common">Slime mold</name>
    <name type="synonym">Dictyostelium lacteum</name>
    <dbReference type="NCBI Taxonomy" id="361077"/>
    <lineage>
        <taxon>Eukaryota</taxon>
        <taxon>Amoebozoa</taxon>
        <taxon>Evosea</taxon>
        <taxon>Eumycetozoa</taxon>
        <taxon>Dictyostelia</taxon>
        <taxon>Dictyosteliales</taxon>
        <taxon>Raperosteliaceae</taxon>
        <taxon>Tieghemostelium</taxon>
    </lineage>
</organism>
<keyword evidence="7" id="KW-1185">Reference proteome</keyword>
<dbReference type="InterPro" id="IPR000742">
    <property type="entry name" value="EGF"/>
</dbReference>
<dbReference type="EMBL" id="LODT01000029">
    <property type="protein sequence ID" value="KYQ92436.1"/>
    <property type="molecule type" value="Genomic_DNA"/>
</dbReference>
<feature type="signal peptide" evidence="4">
    <location>
        <begin position="1"/>
        <end position="21"/>
    </location>
</feature>
<proteinExistence type="predicted"/>
<dbReference type="OrthoDB" id="20978at2759"/>
<dbReference type="InterPro" id="IPR014756">
    <property type="entry name" value="Ig_E-set"/>
</dbReference>
<dbReference type="Gene3D" id="2.60.40.10">
    <property type="entry name" value="Immunoglobulins"/>
    <property type="match status" value="2"/>
</dbReference>
<feature type="disulfide bond" evidence="3">
    <location>
        <begin position="932"/>
        <end position="941"/>
    </location>
</feature>
<keyword evidence="1 4" id="KW-0732">Signal</keyword>
<dbReference type="PANTHER" id="PTHR31341:SF15">
    <property type="entry name" value="EGF-LIKE DOMAIN-CONTAINING PROTEIN"/>
    <property type="match status" value="1"/>
</dbReference>
<evidence type="ECO:0000313" key="6">
    <source>
        <dbReference type="EMBL" id="KYQ92436.1"/>
    </source>
</evidence>
<dbReference type="PROSITE" id="PS00022">
    <property type="entry name" value="EGF_1"/>
    <property type="match status" value="1"/>
</dbReference>
<dbReference type="InParanoid" id="A0A151ZEQ3"/>
<dbReference type="AlphaFoldDB" id="A0A151ZEQ3"/>
<feature type="domain" description="EGF-like" evidence="5">
    <location>
        <begin position="904"/>
        <end position="942"/>
    </location>
</feature>
<comment type="caution">
    <text evidence="3">Lacks conserved residue(s) required for the propagation of feature annotation.</text>
</comment>
<protein>
    <submittedName>
        <fullName evidence="6">Contact site A protein</fullName>
    </submittedName>
</protein>
<dbReference type="PROSITE" id="PS50026">
    <property type="entry name" value="EGF_3"/>
    <property type="match status" value="1"/>
</dbReference>
<evidence type="ECO:0000256" key="3">
    <source>
        <dbReference type="PROSITE-ProRule" id="PRU00076"/>
    </source>
</evidence>
<evidence type="ECO:0000256" key="2">
    <source>
        <dbReference type="ARBA" id="ARBA00023180"/>
    </source>
</evidence>
<dbReference type="InterPro" id="IPR052014">
    <property type="entry name" value="Dictyostelium_Tiger"/>
</dbReference>
<name>A0A151ZEQ3_TIELA</name>
<gene>
    <name evidence="6" type="ORF">DLAC_06416</name>
</gene>
<dbReference type="CDD" id="cd00603">
    <property type="entry name" value="IPT_PCSR"/>
    <property type="match status" value="2"/>
</dbReference>
<evidence type="ECO:0000259" key="5">
    <source>
        <dbReference type="PROSITE" id="PS50026"/>
    </source>
</evidence>
<dbReference type="InterPro" id="IPR002909">
    <property type="entry name" value="IPT_dom"/>
</dbReference>
<comment type="caution">
    <text evidence="6">The sequence shown here is derived from an EMBL/GenBank/DDBJ whole genome shotgun (WGS) entry which is preliminary data.</text>
</comment>